<keyword evidence="2" id="KW-0472">Membrane</keyword>
<keyword evidence="2" id="KW-0812">Transmembrane</keyword>
<evidence type="ECO:0000256" key="2">
    <source>
        <dbReference type="SAM" id="Phobius"/>
    </source>
</evidence>
<protein>
    <submittedName>
        <fullName evidence="3">M50 family metallopeptidase</fullName>
    </submittedName>
</protein>
<feature type="transmembrane region" description="Helical" evidence="2">
    <location>
        <begin position="47"/>
        <end position="64"/>
    </location>
</feature>
<feature type="transmembrane region" description="Helical" evidence="2">
    <location>
        <begin position="170"/>
        <end position="188"/>
    </location>
</feature>
<reference evidence="4" key="1">
    <citation type="journal article" date="2019" name="Int. J. Syst. Evol. Microbiol.">
        <title>The Global Catalogue of Microorganisms (GCM) 10K type strain sequencing project: providing services to taxonomists for standard genome sequencing and annotation.</title>
        <authorList>
            <consortium name="The Broad Institute Genomics Platform"/>
            <consortium name="The Broad Institute Genome Sequencing Center for Infectious Disease"/>
            <person name="Wu L."/>
            <person name="Ma J."/>
        </authorList>
    </citation>
    <scope>NUCLEOTIDE SEQUENCE [LARGE SCALE GENOMIC DNA]</scope>
    <source>
        <strain evidence="4">JCM 14309</strain>
    </source>
</reference>
<gene>
    <name evidence="3" type="ORF">GCM10010529_14910</name>
</gene>
<feature type="transmembrane region" description="Helical" evidence="2">
    <location>
        <begin position="194"/>
        <end position="212"/>
    </location>
</feature>
<organism evidence="3 4">
    <name type="scientific">Nesterenkonia aethiopica</name>
    <dbReference type="NCBI Taxonomy" id="269144"/>
    <lineage>
        <taxon>Bacteria</taxon>
        <taxon>Bacillati</taxon>
        <taxon>Actinomycetota</taxon>
        <taxon>Actinomycetes</taxon>
        <taxon>Micrococcales</taxon>
        <taxon>Micrococcaceae</taxon>
        <taxon>Nesterenkonia</taxon>
    </lineage>
</organism>
<dbReference type="InterPro" id="IPR049500">
    <property type="entry name" value="Peptidase_M50B-like"/>
</dbReference>
<dbReference type="Proteomes" id="UP001500236">
    <property type="component" value="Unassembled WGS sequence"/>
</dbReference>
<evidence type="ECO:0000313" key="4">
    <source>
        <dbReference type="Proteomes" id="UP001500236"/>
    </source>
</evidence>
<sequence>MIVSETAPSAGATASPPPATSLAPHMSTLADWPAQLWDRVAAAQDPVGWQVSLLLAAVVLAVIWSPGGYRLVRHLVTLVHEAGHAVVAALAGRRLQGVRLHADTSGLTVSRGRADGPGMIATLCAGYPAPAVAGAAGAMLLGAGHAAAVLWILVITSALMLLLVRNLYGLWVVLLLGATVGALSWWATGPVLSAAAQLVVWSLLLAAPRAVVELQRQRRRTRGGDSDADQLARLTRTPAALWVGLFWLVCVAALALGGWQLLDGAPWPWG</sequence>
<feature type="region of interest" description="Disordered" evidence="1">
    <location>
        <begin position="1"/>
        <end position="22"/>
    </location>
</feature>
<keyword evidence="2" id="KW-1133">Transmembrane helix</keyword>
<evidence type="ECO:0000256" key="1">
    <source>
        <dbReference type="SAM" id="MobiDB-lite"/>
    </source>
</evidence>
<evidence type="ECO:0000313" key="3">
    <source>
        <dbReference type="EMBL" id="GAA3062581.1"/>
    </source>
</evidence>
<feature type="transmembrane region" description="Helical" evidence="2">
    <location>
        <begin position="239"/>
        <end position="262"/>
    </location>
</feature>
<accession>A0ABP6LZR1</accession>
<dbReference type="EMBL" id="BAAAVT010000008">
    <property type="protein sequence ID" value="GAA3062581.1"/>
    <property type="molecule type" value="Genomic_DNA"/>
</dbReference>
<dbReference type="Pfam" id="PF13398">
    <property type="entry name" value="Peptidase_M50B"/>
    <property type="match status" value="1"/>
</dbReference>
<comment type="caution">
    <text evidence="3">The sequence shown here is derived from an EMBL/GenBank/DDBJ whole genome shotgun (WGS) entry which is preliminary data.</text>
</comment>
<proteinExistence type="predicted"/>
<name>A0ABP6LZR1_9MICC</name>
<keyword evidence="4" id="KW-1185">Reference proteome</keyword>